<dbReference type="RefSeq" id="WP_011848019.1">
    <property type="nucleotide sequence ID" value="NZ_JAMTCC010000018.1"/>
</dbReference>
<organism evidence="2 3">
    <name type="scientific">Shewanella septentrionalis</name>
    <dbReference type="NCBI Taxonomy" id="2952223"/>
    <lineage>
        <taxon>Bacteria</taxon>
        <taxon>Pseudomonadati</taxon>
        <taxon>Pseudomonadota</taxon>
        <taxon>Gammaproteobacteria</taxon>
        <taxon>Alteromonadales</taxon>
        <taxon>Shewanellaceae</taxon>
        <taxon>Shewanella</taxon>
    </lineage>
</organism>
<keyword evidence="1" id="KW-1133">Transmembrane helix</keyword>
<feature type="transmembrane region" description="Helical" evidence="1">
    <location>
        <begin position="16"/>
        <end position="34"/>
    </location>
</feature>
<keyword evidence="3" id="KW-1185">Reference proteome</keyword>
<dbReference type="Proteomes" id="UP001155604">
    <property type="component" value="Unassembled WGS sequence"/>
</dbReference>
<evidence type="ECO:0000313" key="2">
    <source>
        <dbReference type="EMBL" id="MCT7946057.1"/>
    </source>
</evidence>
<proteinExistence type="predicted"/>
<accession>A0A9X2WV13</accession>
<keyword evidence="1" id="KW-0812">Transmembrane</keyword>
<gene>
    <name evidence="2" type="ORF">NE536_11900</name>
</gene>
<dbReference type="AlphaFoldDB" id="A0A9X2WV13"/>
<feature type="transmembrane region" description="Helical" evidence="1">
    <location>
        <begin position="40"/>
        <end position="60"/>
    </location>
</feature>
<evidence type="ECO:0000256" key="1">
    <source>
        <dbReference type="SAM" id="Phobius"/>
    </source>
</evidence>
<name>A0A9X2WV13_9GAMM</name>
<feature type="transmembrane region" description="Helical" evidence="1">
    <location>
        <begin position="72"/>
        <end position="93"/>
    </location>
</feature>
<comment type="caution">
    <text evidence="2">The sequence shown here is derived from an EMBL/GenBank/DDBJ whole genome shotgun (WGS) entry which is preliminary data.</text>
</comment>
<reference evidence="2" key="1">
    <citation type="journal article" date="2023" name="Int. J. Syst. Evol. Microbiol.">
        <title>&lt;i&gt;Shewanella septentrionalis&lt;/i&gt; sp. nov. and &lt;i&gt;Shewanella holmiensis&lt;/i&gt; sp. nov., isolated from Baltic Sea water and sediments.</title>
        <authorList>
            <person name="Martin-Rodriguez A.J."/>
            <person name="Thorell K."/>
            <person name="Joffre E."/>
            <person name="Jensie-Markopoulos S."/>
            <person name="Moore E.R.B."/>
            <person name="Sjoling A."/>
        </authorList>
    </citation>
    <scope>NUCLEOTIDE SEQUENCE</scope>
    <source>
        <strain evidence="2">SP1W3</strain>
    </source>
</reference>
<protein>
    <submittedName>
        <fullName evidence="2">Uncharacterized protein</fullName>
    </submittedName>
</protein>
<keyword evidence="1" id="KW-0472">Membrane</keyword>
<sequence length="95" mass="11057">MAASFNRNGSDKLQKVFLYLILLNWLLLIIVAFNMNTLRFSHGVMISVMIFIYNYFLAHLCFIRAARAQDAYLIYPVVIGALSSFFLVVYFFFLL</sequence>
<dbReference type="EMBL" id="JAMTCC010000018">
    <property type="protein sequence ID" value="MCT7946057.1"/>
    <property type="molecule type" value="Genomic_DNA"/>
</dbReference>
<evidence type="ECO:0000313" key="3">
    <source>
        <dbReference type="Proteomes" id="UP001155604"/>
    </source>
</evidence>